<comment type="caution">
    <text evidence="7">The sequence shown here is derived from an EMBL/GenBank/DDBJ whole genome shotgun (WGS) entry which is preliminary data.</text>
</comment>
<dbReference type="PANTHER" id="PTHR38480:SF1">
    <property type="entry name" value="SLR0254 PROTEIN"/>
    <property type="match status" value="1"/>
</dbReference>
<feature type="domain" description="RDD" evidence="6">
    <location>
        <begin position="22"/>
        <end position="156"/>
    </location>
</feature>
<evidence type="ECO:0000256" key="3">
    <source>
        <dbReference type="ARBA" id="ARBA00022989"/>
    </source>
</evidence>
<feature type="transmembrane region" description="Helical" evidence="5">
    <location>
        <begin position="62"/>
        <end position="88"/>
    </location>
</feature>
<evidence type="ECO:0000259" key="6">
    <source>
        <dbReference type="Pfam" id="PF06271"/>
    </source>
</evidence>
<dbReference type="GO" id="GO:0016020">
    <property type="term" value="C:membrane"/>
    <property type="evidence" value="ECO:0007669"/>
    <property type="project" value="UniProtKB-SubCell"/>
</dbReference>
<evidence type="ECO:0000313" key="8">
    <source>
        <dbReference type="Proteomes" id="UP000326912"/>
    </source>
</evidence>
<feature type="transmembrane region" description="Helical" evidence="5">
    <location>
        <begin position="180"/>
        <end position="200"/>
    </location>
</feature>
<feature type="transmembrane region" description="Helical" evidence="5">
    <location>
        <begin position="21"/>
        <end position="42"/>
    </location>
</feature>
<evidence type="ECO:0000256" key="2">
    <source>
        <dbReference type="ARBA" id="ARBA00022692"/>
    </source>
</evidence>
<keyword evidence="2 5" id="KW-0812">Transmembrane</keyword>
<protein>
    <recommendedName>
        <fullName evidence="6">RDD domain-containing protein</fullName>
    </recommendedName>
</protein>
<keyword evidence="3 5" id="KW-1133">Transmembrane helix</keyword>
<evidence type="ECO:0000256" key="5">
    <source>
        <dbReference type="SAM" id="Phobius"/>
    </source>
</evidence>
<dbReference type="EMBL" id="BKZW01000002">
    <property type="protein sequence ID" value="GER90344.1"/>
    <property type="molecule type" value="Genomic_DNA"/>
</dbReference>
<dbReference type="PANTHER" id="PTHR38480">
    <property type="entry name" value="SLR0254 PROTEIN"/>
    <property type="match status" value="1"/>
</dbReference>
<organism evidence="7 8">
    <name type="scientific">Dictyobacter vulcani</name>
    <dbReference type="NCBI Taxonomy" id="2607529"/>
    <lineage>
        <taxon>Bacteria</taxon>
        <taxon>Bacillati</taxon>
        <taxon>Chloroflexota</taxon>
        <taxon>Ktedonobacteria</taxon>
        <taxon>Ktedonobacterales</taxon>
        <taxon>Dictyobacteraceae</taxon>
        <taxon>Dictyobacter</taxon>
    </lineage>
</organism>
<accession>A0A5J4KLN0</accession>
<evidence type="ECO:0000256" key="1">
    <source>
        <dbReference type="ARBA" id="ARBA00004141"/>
    </source>
</evidence>
<dbReference type="AlphaFoldDB" id="A0A5J4KLN0"/>
<dbReference type="RefSeq" id="WP_151758097.1">
    <property type="nucleotide sequence ID" value="NZ_BKZW01000002.1"/>
</dbReference>
<proteinExistence type="predicted"/>
<dbReference type="Proteomes" id="UP000326912">
    <property type="component" value="Unassembled WGS sequence"/>
</dbReference>
<sequence>MFTDNAVGTKQGISISRMRIGWMRIGAGITDFIILSCLQIWISSIFGVINPSGDEHLIDWNGFSFSLSGLATLSSLWLFVIVFLYFFTQEALVGTTPGKLFFGLYVASSDGGRVTVTAALLRNIVRFVDSLPILYIVGLISSLLSPTFQRLGDRVAHTTVVPIKAARAADQIQRTIFRRYACLCLGVLVLVGVCLNYSYYHRPPLIVQSWANTNNSYTFHSANTVPSCGNVTQSSGDFVLNRHIQLLGIQAPEWHNDTVVYPIEYADQVRCSATVTLHWNGFLIGWSVSHVEIKR</sequence>
<gene>
    <name evidence="7" type="ORF">KDW_45060</name>
</gene>
<evidence type="ECO:0000256" key="4">
    <source>
        <dbReference type="ARBA" id="ARBA00023136"/>
    </source>
</evidence>
<dbReference type="Pfam" id="PF06271">
    <property type="entry name" value="RDD"/>
    <property type="match status" value="1"/>
</dbReference>
<name>A0A5J4KLN0_9CHLR</name>
<reference evidence="7 8" key="1">
    <citation type="submission" date="2019-10" db="EMBL/GenBank/DDBJ databases">
        <title>Dictyobacter vulcani sp. nov., within the class Ktedonobacteria, isolated from soil of volcanic Mt. Zao.</title>
        <authorList>
            <person name="Zheng Y."/>
            <person name="Wang C.M."/>
            <person name="Sakai Y."/>
            <person name="Abe K."/>
            <person name="Yokota A."/>
            <person name="Yabe S."/>
        </authorList>
    </citation>
    <scope>NUCLEOTIDE SEQUENCE [LARGE SCALE GENOMIC DNA]</scope>
    <source>
        <strain evidence="7 8">W12</strain>
    </source>
</reference>
<comment type="subcellular location">
    <subcellularLocation>
        <location evidence="1">Membrane</location>
        <topology evidence="1">Multi-pass membrane protein</topology>
    </subcellularLocation>
</comment>
<evidence type="ECO:0000313" key="7">
    <source>
        <dbReference type="EMBL" id="GER90344.1"/>
    </source>
</evidence>
<keyword evidence="4 5" id="KW-0472">Membrane</keyword>
<keyword evidence="8" id="KW-1185">Reference proteome</keyword>
<dbReference type="InterPro" id="IPR010432">
    <property type="entry name" value="RDD"/>
</dbReference>